<protein>
    <recommendedName>
        <fullName evidence="4">DUF4034 domain-containing protein</fullName>
    </recommendedName>
</protein>
<keyword evidence="1" id="KW-1133">Transmembrane helix</keyword>
<dbReference type="Proteomes" id="UP000603708">
    <property type="component" value="Unassembled WGS sequence"/>
</dbReference>
<dbReference type="EMBL" id="BNCD01000006">
    <property type="protein sequence ID" value="GHH77508.1"/>
    <property type="molecule type" value="Genomic_DNA"/>
</dbReference>
<accession>A0A919G4R1</accession>
<organism evidence="2 3">
    <name type="scientific">Streptomyces sulfonofaciens</name>
    <dbReference type="NCBI Taxonomy" id="68272"/>
    <lineage>
        <taxon>Bacteria</taxon>
        <taxon>Bacillati</taxon>
        <taxon>Actinomycetota</taxon>
        <taxon>Actinomycetes</taxon>
        <taxon>Kitasatosporales</taxon>
        <taxon>Streptomycetaceae</taxon>
        <taxon>Streptomyces</taxon>
    </lineage>
</organism>
<sequence>MYVETWWIGGTTAPVRGSGVLPAWIATVSNPCPACGPAGRGSLVCLVVLGCESLMGLSVMPPGPAQGACRSGRATGWPIVGPVWFAWGMEILWVLVAVVLLGAVAGPVLLRRGGGIRLTHPGDPDAADPANYGFVRQEELDVRVPGPDEDLMDVLDLVQRTQEWRPAGQLLAGTETAGEVRWQRVQAFAGAAALELQQRPGGVSESPGGQWLRVWRAESPKDPGGAAVHAEFLVQQAWRSSTAGTDEHRIILEEARAACGNAALLAPGDPIPYIIELSIARGLAYPREEFEQLWLKILDRAPTHMGAHLAALHYWCEKWHGSRALAYSFAEAAAARAPRGSLLAALPLFAVYEHLPEVNLVREFYRSEVVTKAVEGALYAVHSAAADDPMLAHVRHLLMFFLVRGERWAEAMHQLVHVDGHVGALPWTVSPDPAGEYAVYRALAVAGYEANGGSPATLRQ</sequence>
<keyword evidence="1" id="KW-0812">Transmembrane</keyword>
<evidence type="ECO:0000313" key="3">
    <source>
        <dbReference type="Proteomes" id="UP000603708"/>
    </source>
</evidence>
<reference evidence="2" key="1">
    <citation type="journal article" date="2014" name="Int. J. Syst. Evol. Microbiol.">
        <title>Complete genome sequence of Corynebacterium casei LMG S-19264T (=DSM 44701T), isolated from a smear-ripened cheese.</title>
        <authorList>
            <consortium name="US DOE Joint Genome Institute (JGI-PGF)"/>
            <person name="Walter F."/>
            <person name="Albersmeier A."/>
            <person name="Kalinowski J."/>
            <person name="Ruckert C."/>
        </authorList>
    </citation>
    <scope>NUCLEOTIDE SEQUENCE</scope>
    <source>
        <strain evidence="2">JCM 5069</strain>
    </source>
</reference>
<evidence type="ECO:0008006" key="4">
    <source>
        <dbReference type="Google" id="ProtNLM"/>
    </source>
</evidence>
<gene>
    <name evidence="2" type="ORF">GCM10018793_25750</name>
</gene>
<feature type="transmembrane region" description="Helical" evidence="1">
    <location>
        <begin position="91"/>
        <end position="110"/>
    </location>
</feature>
<comment type="caution">
    <text evidence="2">The sequence shown here is derived from an EMBL/GenBank/DDBJ whole genome shotgun (WGS) entry which is preliminary data.</text>
</comment>
<name>A0A919G4R1_9ACTN</name>
<evidence type="ECO:0000256" key="1">
    <source>
        <dbReference type="SAM" id="Phobius"/>
    </source>
</evidence>
<keyword evidence="1" id="KW-0472">Membrane</keyword>
<dbReference type="AlphaFoldDB" id="A0A919G4R1"/>
<keyword evidence="3" id="KW-1185">Reference proteome</keyword>
<proteinExistence type="predicted"/>
<evidence type="ECO:0000313" key="2">
    <source>
        <dbReference type="EMBL" id="GHH77508.1"/>
    </source>
</evidence>
<reference evidence="2" key="2">
    <citation type="submission" date="2020-09" db="EMBL/GenBank/DDBJ databases">
        <authorList>
            <person name="Sun Q."/>
            <person name="Ohkuma M."/>
        </authorList>
    </citation>
    <scope>NUCLEOTIDE SEQUENCE</scope>
    <source>
        <strain evidence="2">JCM 5069</strain>
    </source>
</reference>